<name>A0A0P1IQY2_9RHOB</name>
<dbReference type="GeneID" id="83882943"/>
<dbReference type="Proteomes" id="UP000051870">
    <property type="component" value="Unassembled WGS sequence"/>
</dbReference>
<feature type="chain" id="PRO_5006065522" description="Lipoprotein" evidence="1">
    <location>
        <begin position="23"/>
        <end position="112"/>
    </location>
</feature>
<dbReference type="PROSITE" id="PS51257">
    <property type="entry name" value="PROKAR_LIPOPROTEIN"/>
    <property type="match status" value="1"/>
</dbReference>
<accession>A0A0P1IQY2</accession>
<gene>
    <name evidence="2" type="ORF">PH7735_03978</name>
</gene>
<evidence type="ECO:0000313" key="2">
    <source>
        <dbReference type="EMBL" id="CUK14912.1"/>
    </source>
</evidence>
<evidence type="ECO:0000313" key="3">
    <source>
        <dbReference type="Proteomes" id="UP000051870"/>
    </source>
</evidence>
<dbReference type="STRING" id="1715693.PH7735_03978"/>
<evidence type="ECO:0000256" key="1">
    <source>
        <dbReference type="SAM" id="SignalP"/>
    </source>
</evidence>
<feature type="signal peptide" evidence="1">
    <location>
        <begin position="1"/>
        <end position="22"/>
    </location>
</feature>
<reference evidence="3" key="1">
    <citation type="submission" date="2015-09" db="EMBL/GenBank/DDBJ databases">
        <authorList>
            <person name="Rodrigo-Torres Lidia"/>
            <person name="Arahal R.David."/>
        </authorList>
    </citation>
    <scope>NUCLEOTIDE SEQUENCE [LARGE SCALE GENOMIC DNA]</scope>
    <source>
        <strain evidence="3">CECT 7735</strain>
    </source>
</reference>
<sequence>MKKSLVILALPLLGGCSGYLMGESTTYEQDLLADYPIGSDAAALSARLDKKRFEDANAYLKTKTDADGRAMTCKRHGLAYGFWAGGDRYVCYGETATGQIGSLEVFDIVAGL</sequence>
<protein>
    <recommendedName>
        <fullName evidence="4">Lipoprotein</fullName>
    </recommendedName>
</protein>
<dbReference type="RefSeq" id="WP_058313129.1">
    <property type="nucleotide sequence ID" value="NZ_CYTW01000007.1"/>
</dbReference>
<dbReference type="AlphaFoldDB" id="A0A0P1IQY2"/>
<evidence type="ECO:0008006" key="4">
    <source>
        <dbReference type="Google" id="ProtNLM"/>
    </source>
</evidence>
<keyword evidence="1" id="KW-0732">Signal</keyword>
<proteinExistence type="predicted"/>
<keyword evidence="3" id="KW-1185">Reference proteome</keyword>
<dbReference type="EMBL" id="CYTW01000007">
    <property type="protein sequence ID" value="CUK14912.1"/>
    <property type="molecule type" value="Genomic_DNA"/>
</dbReference>
<organism evidence="2 3">
    <name type="scientific">Shimia thalassica</name>
    <dbReference type="NCBI Taxonomy" id="1715693"/>
    <lineage>
        <taxon>Bacteria</taxon>
        <taxon>Pseudomonadati</taxon>
        <taxon>Pseudomonadota</taxon>
        <taxon>Alphaproteobacteria</taxon>
        <taxon>Rhodobacterales</taxon>
        <taxon>Roseobacteraceae</taxon>
    </lineage>
</organism>